<dbReference type="InterPro" id="IPR006671">
    <property type="entry name" value="Cyclin_N"/>
</dbReference>
<feature type="domain" description="Cyclin-like" evidence="16">
    <location>
        <begin position="760"/>
        <end position="854"/>
    </location>
</feature>
<evidence type="ECO:0000256" key="2">
    <source>
        <dbReference type="ARBA" id="ARBA00006677"/>
    </source>
</evidence>
<evidence type="ECO:0000256" key="6">
    <source>
        <dbReference type="ARBA" id="ARBA00023015"/>
    </source>
</evidence>
<feature type="region of interest" description="Disordered" evidence="15">
    <location>
        <begin position="429"/>
        <end position="450"/>
    </location>
</feature>
<dbReference type="EnsemblMetazoa" id="SMAR003347-RA">
    <property type="protein sequence ID" value="SMAR003347-PA"/>
    <property type="gene ID" value="SMAR003347"/>
</dbReference>
<evidence type="ECO:0000256" key="13">
    <source>
        <dbReference type="ARBA" id="ARBA00073757"/>
    </source>
</evidence>
<dbReference type="eggNOG" id="KOG0834">
    <property type="taxonomic scope" value="Eukaryota"/>
</dbReference>
<evidence type="ECO:0000256" key="5">
    <source>
        <dbReference type="ARBA" id="ARBA00022776"/>
    </source>
</evidence>
<dbReference type="eggNOG" id="KOG3303">
    <property type="taxonomic scope" value="Eukaryota"/>
</dbReference>
<evidence type="ECO:0000256" key="12">
    <source>
        <dbReference type="ARBA" id="ARBA00054991"/>
    </source>
</evidence>
<dbReference type="CDD" id="cd11710">
    <property type="entry name" value="GINS_A_psf1"/>
    <property type="match status" value="1"/>
</dbReference>
<keyword evidence="10" id="KW-0131">Cell cycle</keyword>
<name>T1IQM6_STRMM</name>
<dbReference type="SMART" id="SM00385">
    <property type="entry name" value="CYCLIN"/>
    <property type="match status" value="4"/>
</dbReference>
<evidence type="ECO:0000256" key="1">
    <source>
        <dbReference type="ARBA" id="ARBA00004123"/>
    </source>
</evidence>
<dbReference type="Pfam" id="PF21797">
    <property type="entry name" value="CycT2-like_C"/>
    <property type="match status" value="1"/>
</dbReference>
<feature type="domain" description="Cyclin-like" evidence="16">
    <location>
        <begin position="221"/>
        <end position="315"/>
    </location>
</feature>
<dbReference type="GO" id="GO:0000811">
    <property type="term" value="C:GINS complex"/>
    <property type="evidence" value="ECO:0007669"/>
    <property type="project" value="InterPro"/>
</dbReference>
<feature type="compositionally biased region" description="Polar residues" evidence="15">
    <location>
        <begin position="600"/>
        <end position="609"/>
    </location>
</feature>
<reference evidence="17" key="2">
    <citation type="submission" date="2015-02" db="UniProtKB">
        <authorList>
            <consortium name="EnsemblMetazoa"/>
        </authorList>
    </citation>
    <scope>IDENTIFICATION</scope>
</reference>
<sequence>MIGETALELLLELKRSTEVIPPFNENGIRRVIDEMRNLFDQNIKDMAFATSGKTDLLRSVQLRHTVLERNQRCLLSYIYNRLEKIRDLRWEFGSALPVDVMNNLSESEMEWFQRYNRNLVAYMREASKDSTFLDLTQESKPPKSFYIEVRCLSDFGEFETDDGMTVMLIKNTQHFLPREKQIEMPELPCWYYDKKDLKNTPSFQNGIEPETEARYRREGARFIISTGTKMGLRYDTMATGVVYFHRFYMFHSFKDFPRYVTACCCLFLAGKVEETPKKCKDIIKTARSLLTDHQYLQFGEDPREEVMTLEKILLQTIKFDLQVEHPYNFLLKYAKRLKGDKQKLHKMVQMAWTFVNDSLCTTLSLQWESEIIAIALMYLAGKLSKFEVVDWHGRLPKHARWWDMFVEDISMELLEDICHQVLDLYSNTPTGTTSGTTKPESPPTTPPSHVPIARSAATTPTQQVKPINTPPAQVLAAIPVQVGKIKPEPLEHLKLEIKQAAPQTKKIRLNPQPVVTPIEAIIPQPPLPTPSVPPPQPPPYAFTPTPDNYAQYATPSPVAPGFQGLQSYQGYPPAEPMQQSFEGDPRYNQGHYQGGYDNAGYQNYQQTSGQGYYNVPPPPAPYPGQGYQDAYTNDYPPSGGAPPPNAAYPPQAPGYPPPPNHNYPVAGPYPPRGGPPMGQHASPNPNVAPVRITGPTKMIQHISQLMNKHLGLHQLQKHSKMPVPELPCWYYDKKDLKNTPSFQNGIDPETEARYRQEGARFIISTGTQLGLRNDTMATGVVYFHRFYMFHSFKDFPRYVTACCCLFLAGKVEETPKKCKDIIKTARSLLTDQQYLQFGDDPRSEVMTMEKILLQTIKFDLQVEHPYIYLLKYAKKLKGDKQKLTKMVQVAWTFVNDSLCTTLSLQWESEIIAIALMHLAGKLSKFEVEDWHGRTPKHTKWWDMFVEDISMDLLEDICHQVLDLYSSTPGGIGAAAKAETPPSTPPNQIPVTRSSLPLPIQGKPPNFVPNPFISLPWSAYPRTPPPPHTVIPVQIGKITQQTKSELKQLGPQGNKKIRLNPETVLTSSDVMNAQPPLPPSGTPVLPPQSFTFTPTAAETYAQYATPPPGFQGPSPSYQGYPPPDGMQQSFEAHPHYQGHYQGNYNNSGYQNYQPPYYNAPPPAAYPGPGYQEVYPNDYPPGVVAPLPTNTGYPPQAPGYPPNPNYHVPGPYPPIGQLESPRLPGRAVIAIPERKKMPELQCWYYDKKELKNTPSFQHGIDPATEARYRQEGALFIINTGTELKLQSDTKATGVVYFHRFYMFHSFKDFPRYVTACCCLFLAGKVEETPKKCRDVIKMARTQLTPNQYLEFGRDPMSEVMTLEKILLQTIKFDFEVEHPYSYLVKYAKRLKGDEQKITEMVQKAWAFINDSLCTTLSLQWESEIIAIALLHLGGEKSKFTITDWHGRTPNHTKWWDMFVENISMDLIEDICHQVLALYAPGRIGAAIKPESPPKTPPLQVARALLPPPVQPVDPLEPSHTPPPRSQPVIPAQKRKALQQLVPQENKKIKCNPPIPTEVMPPQPPLPPPIVRPPEPNSFTPPAVNSVQYFTPPPNFQAQAYQHYPPPEAMQQSFEVHPRFQGHYPGNYNPGYQNYQQQYYYNMPPPPAAYPGQGYPVYSNEYPPGMGAQMPPNMYSSGYPQNYQVRGSFPPMDQYGSPNRQHRPM</sequence>
<dbReference type="InterPro" id="IPR036224">
    <property type="entry name" value="GINS_bundle-like_dom_sf"/>
</dbReference>
<feature type="domain" description="Cyclin-like" evidence="16">
    <location>
        <begin position="1272"/>
        <end position="1366"/>
    </location>
</feature>
<comment type="subcellular location">
    <subcellularLocation>
        <location evidence="1">Nucleus</location>
    </subcellularLocation>
</comment>
<dbReference type="CDD" id="cd20530">
    <property type="entry name" value="CYCLIN_CCNK_rpt1"/>
    <property type="match status" value="3"/>
</dbReference>
<evidence type="ECO:0000313" key="18">
    <source>
        <dbReference type="Proteomes" id="UP000014500"/>
    </source>
</evidence>
<keyword evidence="3" id="KW-0132">Cell division</keyword>
<keyword evidence="5" id="KW-0498">Mitosis</keyword>
<feature type="compositionally biased region" description="Pro residues" evidence="15">
    <location>
        <begin position="440"/>
        <end position="449"/>
    </location>
</feature>
<dbReference type="Pfam" id="PF00134">
    <property type="entry name" value="Cyclin_N"/>
    <property type="match status" value="3"/>
</dbReference>
<evidence type="ECO:0000256" key="15">
    <source>
        <dbReference type="SAM" id="MobiDB-lite"/>
    </source>
</evidence>
<dbReference type="SUPFAM" id="SSF158573">
    <property type="entry name" value="GINS helical bundle-like"/>
    <property type="match status" value="1"/>
</dbReference>
<accession>T1IQM6</accession>
<dbReference type="GO" id="GO:0006357">
    <property type="term" value="P:regulation of transcription by RNA polymerase II"/>
    <property type="evidence" value="ECO:0007669"/>
    <property type="project" value="InterPro"/>
</dbReference>
<dbReference type="InterPro" id="IPR036915">
    <property type="entry name" value="Cyclin-like_sf"/>
</dbReference>
<evidence type="ECO:0000256" key="10">
    <source>
        <dbReference type="ARBA" id="ARBA00023306"/>
    </source>
</evidence>
<keyword evidence="8" id="KW-0804">Transcription</keyword>
<proteinExistence type="inferred from homology"/>
<dbReference type="Gene3D" id="1.20.58.1030">
    <property type="match status" value="1"/>
</dbReference>
<keyword evidence="4" id="KW-0235">DNA replication</keyword>
<dbReference type="InterPro" id="IPR043198">
    <property type="entry name" value="Cyclin/Ssn8"/>
</dbReference>
<keyword evidence="6" id="KW-0805">Transcription regulation</keyword>
<keyword evidence="7 14" id="KW-0195">Cyclin</keyword>
<feature type="compositionally biased region" description="Low complexity" evidence="15">
    <location>
        <begin position="623"/>
        <end position="638"/>
    </location>
</feature>
<evidence type="ECO:0000256" key="4">
    <source>
        <dbReference type="ARBA" id="ARBA00022705"/>
    </source>
</evidence>
<dbReference type="FunFam" id="1.10.472.10:FF:000018">
    <property type="entry name" value="Cyclin-K (Predicted)"/>
    <property type="match status" value="2"/>
</dbReference>
<dbReference type="InterPro" id="IPR021151">
    <property type="entry name" value="GINS_A"/>
</dbReference>
<dbReference type="EMBL" id="JH431312">
    <property type="status" value="NOT_ANNOTATED_CDS"/>
    <property type="molecule type" value="Genomic_DNA"/>
</dbReference>
<keyword evidence="9" id="KW-0539">Nucleus</keyword>
<keyword evidence="18" id="KW-1185">Reference proteome</keyword>
<comment type="function">
    <text evidence="12">Regulatory subunit of cyclin-dependent kinases that mediates activation of target kinases. Plays a role in transcriptional regulation via its role in regulating the phosphorylation of the C-terminal domain (CTD) of the large subunit of RNA polymerase II (POLR2A).</text>
</comment>
<evidence type="ECO:0000256" key="14">
    <source>
        <dbReference type="RuleBase" id="RU000383"/>
    </source>
</evidence>
<dbReference type="GO" id="GO:0016538">
    <property type="term" value="F:cyclin-dependent protein serine/threonine kinase regulator activity"/>
    <property type="evidence" value="ECO:0007669"/>
    <property type="project" value="InterPro"/>
</dbReference>
<protein>
    <recommendedName>
        <fullName evidence="13">Cyclin-K</fullName>
    </recommendedName>
    <alternativeName>
        <fullName evidence="11">GINS complex subunit 1</fullName>
    </alternativeName>
</protein>
<evidence type="ECO:0000256" key="9">
    <source>
        <dbReference type="ARBA" id="ARBA00023242"/>
    </source>
</evidence>
<evidence type="ECO:0000256" key="11">
    <source>
        <dbReference type="ARBA" id="ARBA00030870"/>
    </source>
</evidence>
<feature type="region of interest" description="Disordered" evidence="15">
    <location>
        <begin position="572"/>
        <end position="685"/>
    </location>
</feature>
<reference evidence="18" key="1">
    <citation type="submission" date="2011-05" db="EMBL/GenBank/DDBJ databases">
        <authorList>
            <person name="Richards S.R."/>
            <person name="Qu J."/>
            <person name="Jiang H."/>
            <person name="Jhangiani S.N."/>
            <person name="Agravi P."/>
            <person name="Goodspeed R."/>
            <person name="Gross S."/>
            <person name="Mandapat C."/>
            <person name="Jackson L."/>
            <person name="Mathew T."/>
            <person name="Pu L."/>
            <person name="Thornton R."/>
            <person name="Saada N."/>
            <person name="Wilczek-Boney K.B."/>
            <person name="Lee S."/>
            <person name="Kovar C."/>
            <person name="Wu Y."/>
            <person name="Scherer S.E."/>
            <person name="Worley K.C."/>
            <person name="Muzny D.M."/>
            <person name="Gibbs R."/>
        </authorList>
    </citation>
    <scope>NUCLEOTIDE SEQUENCE</scope>
    <source>
        <strain evidence="18">Brora</strain>
    </source>
</reference>
<dbReference type="FunFam" id="1.10.472.10:FF:000021">
    <property type="entry name" value="Cyclin-K (Predicted)"/>
    <property type="match status" value="3"/>
</dbReference>
<dbReference type="InterPro" id="IPR056783">
    <property type="entry name" value="PSF1_C"/>
</dbReference>
<evidence type="ECO:0000256" key="3">
    <source>
        <dbReference type="ARBA" id="ARBA00022618"/>
    </source>
</evidence>
<dbReference type="Pfam" id="PF05916">
    <property type="entry name" value="Sld5"/>
    <property type="match status" value="1"/>
</dbReference>
<dbReference type="CDD" id="cd20531">
    <property type="entry name" value="CYCLIN_CCNK_rpt2"/>
    <property type="match status" value="3"/>
</dbReference>
<comment type="similarity">
    <text evidence="2">Belongs to the GINS1/PSF1 family.</text>
</comment>
<dbReference type="GO" id="GO:0051301">
    <property type="term" value="P:cell division"/>
    <property type="evidence" value="ECO:0007669"/>
    <property type="project" value="UniProtKB-KW"/>
</dbReference>
<evidence type="ECO:0000313" key="17">
    <source>
        <dbReference type="EnsemblMetazoa" id="SMAR003347-PA"/>
    </source>
</evidence>
<feature type="compositionally biased region" description="Low complexity" evidence="15">
    <location>
        <begin position="429"/>
        <end position="439"/>
    </location>
</feature>
<evidence type="ECO:0000256" key="8">
    <source>
        <dbReference type="ARBA" id="ARBA00023163"/>
    </source>
</evidence>
<feature type="domain" description="Cyclin-like" evidence="16">
    <location>
        <begin position="328"/>
        <end position="415"/>
    </location>
</feature>
<comment type="similarity">
    <text evidence="14">Belongs to the cyclin family.</text>
</comment>
<evidence type="ECO:0000259" key="16">
    <source>
        <dbReference type="SMART" id="SM00385"/>
    </source>
</evidence>
<feature type="region of interest" description="Disordered" evidence="15">
    <location>
        <begin position="1505"/>
        <end position="1529"/>
    </location>
</feature>
<organism evidence="17 18">
    <name type="scientific">Strigamia maritima</name>
    <name type="common">European centipede</name>
    <name type="synonym">Geophilus maritimus</name>
    <dbReference type="NCBI Taxonomy" id="126957"/>
    <lineage>
        <taxon>Eukaryota</taxon>
        <taxon>Metazoa</taxon>
        <taxon>Ecdysozoa</taxon>
        <taxon>Arthropoda</taxon>
        <taxon>Myriapoda</taxon>
        <taxon>Chilopoda</taxon>
        <taxon>Pleurostigmophora</taxon>
        <taxon>Geophilomorpha</taxon>
        <taxon>Linotaeniidae</taxon>
        <taxon>Strigamia</taxon>
    </lineage>
</organism>
<feature type="region of interest" description="Disordered" evidence="15">
    <location>
        <begin position="1674"/>
        <end position="1702"/>
    </location>
</feature>
<dbReference type="GO" id="GO:0006260">
    <property type="term" value="P:DNA replication"/>
    <property type="evidence" value="ECO:0007669"/>
    <property type="project" value="UniProtKB-KW"/>
</dbReference>
<dbReference type="STRING" id="126957.T1IQM6"/>
<evidence type="ECO:0000256" key="7">
    <source>
        <dbReference type="ARBA" id="ARBA00023127"/>
    </source>
</evidence>
<dbReference type="CDD" id="cd21696">
    <property type="entry name" value="GINS_B_Psf1"/>
    <property type="match status" value="1"/>
</dbReference>
<dbReference type="InterPro" id="IPR013763">
    <property type="entry name" value="Cyclin-like_dom"/>
</dbReference>
<feature type="compositionally biased region" description="Pro residues" evidence="15">
    <location>
        <begin position="639"/>
        <end position="674"/>
    </location>
</feature>
<dbReference type="Proteomes" id="UP000014500">
    <property type="component" value="Unassembled WGS sequence"/>
</dbReference>
<dbReference type="SUPFAM" id="SSF47954">
    <property type="entry name" value="Cyclin-like"/>
    <property type="match status" value="6"/>
</dbReference>
<dbReference type="HOGENOM" id="CLU_240850_0_0_1"/>
<dbReference type="Gene3D" id="1.10.472.10">
    <property type="entry name" value="Cyclin-like"/>
    <property type="match status" value="6"/>
</dbReference>
<dbReference type="InterPro" id="IPR005339">
    <property type="entry name" value="GINS_Psf1"/>
</dbReference>
<dbReference type="PANTHER" id="PTHR10026">
    <property type="entry name" value="CYCLIN"/>
    <property type="match status" value="1"/>
</dbReference>